<comment type="caution">
    <text evidence="2">The sequence shown here is derived from an EMBL/GenBank/DDBJ whole genome shotgun (WGS) entry which is preliminary data.</text>
</comment>
<gene>
    <name evidence="2" type="ORF">C8P65_102206</name>
</gene>
<dbReference type="GeneID" id="84580176"/>
<evidence type="ECO:0000313" key="2">
    <source>
        <dbReference type="EMBL" id="PTX08164.1"/>
    </source>
</evidence>
<evidence type="ECO:0000259" key="1">
    <source>
        <dbReference type="Pfam" id="PF08878"/>
    </source>
</evidence>
<accession>A0A2T5XXI0</accession>
<reference evidence="2 3" key="1">
    <citation type="submission" date="2018-04" db="EMBL/GenBank/DDBJ databases">
        <title>Genomic Encyclopedia of Archaeal and Bacterial Type Strains, Phase II (KMG-II): from individual species to whole genera.</title>
        <authorList>
            <person name="Goeker M."/>
        </authorList>
    </citation>
    <scope>NUCLEOTIDE SEQUENCE [LARGE SCALE GENOMIC DNA]</scope>
    <source>
        <strain evidence="2 3">DSM 22902</strain>
    </source>
</reference>
<name>A0A2T5XXI0_9FLAO</name>
<sequence>MKPPFFNLIIHTEEATIPILHGICAGFEAGEWRKEELVRHLFTYLPEFALTYQEYSTIKGEDAVEKIQKAAANVYQTGKFEKRGEFGELLLHAIIKESCNTIPAISKIYYKDGPNETVKGFDAVHVVVTDNDLELWLGEVKFYDNINNAISDVIKELNAHIEIKYIKNEFIAITNKIDNSWPYANKLKSLLHPNTSLDNVFSKTCIPVLLTYDSTILAKYNNKSNEYIVEIEKEFKKLHQTFCQKIGSFKLTIHLFLLPLNTKKDLIRSLEEKLKTWQNL</sequence>
<dbReference type="AlphaFoldDB" id="A0A2T5XXI0"/>
<organism evidence="2 3">
    <name type="scientific">Capnocytophaga leadbetteri</name>
    <dbReference type="NCBI Taxonomy" id="327575"/>
    <lineage>
        <taxon>Bacteria</taxon>
        <taxon>Pseudomonadati</taxon>
        <taxon>Bacteroidota</taxon>
        <taxon>Flavobacteriia</taxon>
        <taxon>Flavobacteriales</taxon>
        <taxon>Flavobacteriaceae</taxon>
        <taxon>Capnocytophaga</taxon>
    </lineage>
</organism>
<dbReference type="InterPro" id="IPR014976">
    <property type="entry name" value="AbpA_HamA_C"/>
</dbReference>
<dbReference type="EMBL" id="QBKG01000002">
    <property type="protein sequence ID" value="PTX08164.1"/>
    <property type="molecule type" value="Genomic_DNA"/>
</dbReference>
<feature type="domain" description="Anti-bacteriophage protein A/HamA C-terminal" evidence="1">
    <location>
        <begin position="5"/>
        <end position="274"/>
    </location>
</feature>
<evidence type="ECO:0000313" key="3">
    <source>
        <dbReference type="Proteomes" id="UP000243985"/>
    </source>
</evidence>
<dbReference type="Pfam" id="PF08878">
    <property type="entry name" value="HamA"/>
    <property type="match status" value="1"/>
</dbReference>
<dbReference type="Proteomes" id="UP000243985">
    <property type="component" value="Unassembled WGS sequence"/>
</dbReference>
<dbReference type="RefSeq" id="WP_107781485.1">
    <property type="nucleotide sequence ID" value="NZ_QBKG01000002.1"/>
</dbReference>
<protein>
    <submittedName>
        <fullName evidence="2">Uncharacterized protein DUF1837</fullName>
    </submittedName>
</protein>
<proteinExistence type="predicted"/>